<evidence type="ECO:0000256" key="2">
    <source>
        <dbReference type="ARBA" id="ARBA00007294"/>
    </source>
</evidence>
<keyword evidence="11 12" id="KW-0479">Metal-binding</keyword>
<keyword evidence="4 12" id="KW-0812">Transmembrane</keyword>
<dbReference type="PANTHER" id="PTHR13337">
    <property type="entry name" value="SUCCINATE DEHYDROGENASE"/>
    <property type="match status" value="1"/>
</dbReference>
<accession>A0AAJ7W862</accession>
<feature type="binding site" evidence="10">
    <location>
        <position position="120"/>
    </location>
    <ligand>
        <name>a ubiquinone</name>
        <dbReference type="ChEBI" id="CHEBI:16389"/>
        <note>ligand shared with IP/SDHB</note>
    </ligand>
</feature>
<keyword evidence="3 12" id="KW-0813">Transport</keyword>
<keyword evidence="11" id="KW-0408">Iron</keyword>
<keyword evidence="12" id="KW-0816">Tricarboxylic acid cycle</keyword>
<organism evidence="13 14">
    <name type="scientific">Ceratina calcarata</name>
    <dbReference type="NCBI Taxonomy" id="156304"/>
    <lineage>
        <taxon>Eukaryota</taxon>
        <taxon>Metazoa</taxon>
        <taxon>Ecdysozoa</taxon>
        <taxon>Arthropoda</taxon>
        <taxon>Hexapoda</taxon>
        <taxon>Insecta</taxon>
        <taxon>Pterygota</taxon>
        <taxon>Neoptera</taxon>
        <taxon>Endopterygota</taxon>
        <taxon>Hymenoptera</taxon>
        <taxon>Apocrita</taxon>
        <taxon>Aculeata</taxon>
        <taxon>Apoidea</taxon>
        <taxon>Anthophila</taxon>
        <taxon>Apidae</taxon>
        <taxon>Ceratina</taxon>
        <taxon>Zadontomerus</taxon>
    </lineage>
</organism>
<evidence type="ECO:0000256" key="5">
    <source>
        <dbReference type="ARBA" id="ARBA00022792"/>
    </source>
</evidence>
<dbReference type="Gene3D" id="1.20.1300.10">
    <property type="entry name" value="Fumarate reductase/succinate dehydrogenase, transmembrane subunit"/>
    <property type="match status" value="1"/>
</dbReference>
<evidence type="ECO:0000256" key="1">
    <source>
        <dbReference type="ARBA" id="ARBA00004448"/>
    </source>
</evidence>
<evidence type="ECO:0000256" key="8">
    <source>
        <dbReference type="ARBA" id="ARBA00023128"/>
    </source>
</evidence>
<comment type="subcellular location">
    <subcellularLocation>
        <location evidence="1 12">Mitochondrion inner membrane</location>
        <topology evidence="1 12">Multi-pass membrane protein</topology>
    </subcellularLocation>
</comment>
<dbReference type="InterPro" id="IPR007992">
    <property type="entry name" value="CybS"/>
</dbReference>
<dbReference type="InterPro" id="IPR034804">
    <property type="entry name" value="SQR/QFR_C/D"/>
</dbReference>
<protein>
    <recommendedName>
        <fullName evidence="12">Succinate dehydrogenase [ubiquinone] cytochrome b small subunit</fullName>
    </recommendedName>
</protein>
<evidence type="ECO:0000313" key="13">
    <source>
        <dbReference type="Proteomes" id="UP000694925"/>
    </source>
</evidence>
<feature type="transmembrane region" description="Helical" evidence="12">
    <location>
        <begin position="133"/>
        <end position="153"/>
    </location>
</feature>
<dbReference type="GO" id="GO:0048039">
    <property type="term" value="F:ubiquinone binding"/>
    <property type="evidence" value="ECO:0007669"/>
    <property type="project" value="TreeGrafter"/>
</dbReference>
<evidence type="ECO:0000256" key="7">
    <source>
        <dbReference type="ARBA" id="ARBA00022989"/>
    </source>
</evidence>
<evidence type="ECO:0000256" key="12">
    <source>
        <dbReference type="RuleBase" id="RU364031"/>
    </source>
</evidence>
<evidence type="ECO:0000256" key="3">
    <source>
        <dbReference type="ARBA" id="ARBA00022448"/>
    </source>
</evidence>
<evidence type="ECO:0000256" key="4">
    <source>
        <dbReference type="ARBA" id="ARBA00022692"/>
    </source>
</evidence>
<proteinExistence type="inferred from homology"/>
<sequence length="184" mass="20129">MKESISNNNLFANTCRLPQFGRTSTTLSNTKQCLNYSTVNNGSNYLVPKTTIVSTQINRKLATVTGDHVRLWVFERLVSAGLPITIPAALWTESPILDGLMSLLVVMHTHWGLEAIIIDYARPSIVGPVLPKILHLSLFILSAATLTGLFLLINNGPGVSKSIKDFWAIGKKPSEQSSVKENAK</sequence>
<feature type="binding site" description="axial binding residue" evidence="11">
    <location>
        <position position="108"/>
    </location>
    <ligand>
        <name>heme b</name>
        <dbReference type="ChEBI" id="CHEBI:60344"/>
        <note>ligand shared with SDHC</note>
    </ligand>
    <ligandPart>
        <name>Fe</name>
        <dbReference type="ChEBI" id="CHEBI:18248"/>
    </ligandPart>
</feature>
<evidence type="ECO:0000256" key="6">
    <source>
        <dbReference type="ARBA" id="ARBA00022946"/>
    </source>
</evidence>
<evidence type="ECO:0000256" key="9">
    <source>
        <dbReference type="ARBA" id="ARBA00023136"/>
    </source>
</evidence>
<evidence type="ECO:0000313" key="14">
    <source>
        <dbReference type="RefSeq" id="XP_026666672.1"/>
    </source>
</evidence>
<dbReference type="GO" id="GO:0005743">
    <property type="term" value="C:mitochondrial inner membrane"/>
    <property type="evidence" value="ECO:0007669"/>
    <property type="project" value="UniProtKB-SubCell"/>
</dbReference>
<dbReference type="GO" id="GO:0046872">
    <property type="term" value="F:metal ion binding"/>
    <property type="evidence" value="ECO:0007669"/>
    <property type="project" value="UniProtKB-KW"/>
</dbReference>
<keyword evidence="6 12" id="KW-0809">Transit peptide</keyword>
<dbReference type="GeneID" id="108632956"/>
<dbReference type="AlphaFoldDB" id="A0AAJ7W862"/>
<keyword evidence="12" id="KW-0249">Electron transport</keyword>
<evidence type="ECO:0000256" key="10">
    <source>
        <dbReference type="PIRSR" id="PIRSR607992-1"/>
    </source>
</evidence>
<gene>
    <name evidence="14" type="primary">LOC108632956</name>
</gene>
<evidence type="ECO:0000256" key="11">
    <source>
        <dbReference type="PIRSR" id="PIRSR607992-2"/>
    </source>
</evidence>
<dbReference type="Proteomes" id="UP000694925">
    <property type="component" value="Unplaced"/>
</dbReference>
<dbReference type="Pfam" id="PF05328">
    <property type="entry name" value="CybS"/>
    <property type="match status" value="1"/>
</dbReference>
<keyword evidence="12" id="KW-0349">Heme</keyword>
<keyword evidence="13" id="KW-1185">Reference proteome</keyword>
<dbReference type="GO" id="GO:0020037">
    <property type="term" value="F:heme binding"/>
    <property type="evidence" value="ECO:0007669"/>
    <property type="project" value="TreeGrafter"/>
</dbReference>
<comment type="similarity">
    <text evidence="2 12">Belongs to the CybS family.</text>
</comment>
<dbReference type="GO" id="GO:0006099">
    <property type="term" value="P:tricarboxylic acid cycle"/>
    <property type="evidence" value="ECO:0007669"/>
    <property type="project" value="UniProtKB-KW"/>
</dbReference>
<dbReference type="PANTHER" id="PTHR13337:SF2">
    <property type="entry name" value="SUCCINATE DEHYDROGENASE [UBIQUINONE] CYTOCHROME B SMALL SUBUNIT, MITOCHONDRIAL"/>
    <property type="match status" value="1"/>
</dbReference>
<dbReference type="RefSeq" id="XP_026666672.1">
    <property type="nucleotide sequence ID" value="XM_026810871.1"/>
</dbReference>
<keyword evidence="8 12" id="KW-0496">Mitochondrion</keyword>
<comment type="function">
    <text evidence="12">Membrane-anchoring subunit of succinate dehydrogenase (SDH) that is involved in complex II of the mitochondrial electron transport chain and is responsible for transferring electrons from succinate to ubiquinone (coenzyme Q).</text>
</comment>
<keyword evidence="9 12" id="KW-0472">Membrane</keyword>
<reference evidence="14" key="1">
    <citation type="submission" date="2025-08" db="UniProtKB">
        <authorList>
            <consortium name="RefSeq"/>
        </authorList>
    </citation>
    <scope>IDENTIFICATION</scope>
    <source>
        <tissue evidence="14">Whole body</tissue>
    </source>
</reference>
<comment type="caution">
    <text evidence="12">Lacks conserved residue(s) required for the propagation of feature annotation.</text>
</comment>
<dbReference type="GO" id="GO:0006121">
    <property type="term" value="P:mitochondrial electron transport, succinate to ubiquinone"/>
    <property type="evidence" value="ECO:0007669"/>
    <property type="project" value="TreeGrafter"/>
</dbReference>
<keyword evidence="5 12" id="KW-0999">Mitochondrion inner membrane</keyword>
<feature type="transmembrane region" description="Helical" evidence="12">
    <location>
        <begin position="100"/>
        <end position="121"/>
    </location>
</feature>
<keyword evidence="7 12" id="KW-1133">Transmembrane helix</keyword>
<dbReference type="CTD" id="6392"/>
<name>A0AAJ7W862_9HYME</name>